<dbReference type="Proteomes" id="UP001501771">
    <property type="component" value="Unassembled WGS sequence"/>
</dbReference>
<dbReference type="RefSeq" id="WP_344155572.1">
    <property type="nucleotide sequence ID" value="NZ_BAAAQR010000012.1"/>
</dbReference>
<name>A0ABN3A2Q6_9ACTN</name>
<protein>
    <submittedName>
        <fullName evidence="1">Uncharacterized protein</fullName>
    </submittedName>
</protein>
<proteinExistence type="predicted"/>
<reference evidence="1 2" key="1">
    <citation type="journal article" date="2019" name="Int. J. Syst. Evol. Microbiol.">
        <title>The Global Catalogue of Microorganisms (GCM) 10K type strain sequencing project: providing services to taxonomists for standard genome sequencing and annotation.</title>
        <authorList>
            <consortium name="The Broad Institute Genomics Platform"/>
            <consortium name="The Broad Institute Genome Sequencing Center for Infectious Disease"/>
            <person name="Wu L."/>
            <person name="Ma J."/>
        </authorList>
    </citation>
    <scope>NUCLEOTIDE SEQUENCE [LARGE SCALE GENOMIC DNA]</scope>
    <source>
        <strain evidence="1 2">JCM 16022</strain>
    </source>
</reference>
<keyword evidence="2" id="KW-1185">Reference proteome</keyword>
<sequence>MNVTAILAQPLTPLTQPAQRLVSAVVSWPVESQQRARRNALIASTALAQRRAELDEVEEFLASLGGSSAMEDAAQAAAHG</sequence>
<comment type="caution">
    <text evidence="1">The sequence shown here is derived from an EMBL/GenBank/DDBJ whole genome shotgun (WGS) entry which is preliminary data.</text>
</comment>
<accession>A0ABN3A2Q6</accession>
<evidence type="ECO:0000313" key="1">
    <source>
        <dbReference type="EMBL" id="GAA2152635.1"/>
    </source>
</evidence>
<organism evidence="1 2">
    <name type="scientific">Nocardioides koreensis</name>
    <dbReference type="NCBI Taxonomy" id="433651"/>
    <lineage>
        <taxon>Bacteria</taxon>
        <taxon>Bacillati</taxon>
        <taxon>Actinomycetota</taxon>
        <taxon>Actinomycetes</taxon>
        <taxon>Propionibacteriales</taxon>
        <taxon>Nocardioidaceae</taxon>
        <taxon>Nocardioides</taxon>
    </lineage>
</organism>
<gene>
    <name evidence="1" type="ORF">GCM10009844_36150</name>
</gene>
<dbReference type="EMBL" id="BAAAQR010000012">
    <property type="protein sequence ID" value="GAA2152635.1"/>
    <property type="molecule type" value="Genomic_DNA"/>
</dbReference>
<evidence type="ECO:0000313" key="2">
    <source>
        <dbReference type="Proteomes" id="UP001501771"/>
    </source>
</evidence>